<reference evidence="2" key="1">
    <citation type="submission" date="2020-03" db="EMBL/GenBank/DDBJ databases">
        <title>The deep terrestrial virosphere.</title>
        <authorList>
            <person name="Holmfeldt K."/>
            <person name="Nilsson E."/>
            <person name="Simone D."/>
            <person name="Lopez-Fernandez M."/>
            <person name="Wu X."/>
            <person name="de Brujin I."/>
            <person name="Lundin D."/>
            <person name="Andersson A."/>
            <person name="Bertilsson S."/>
            <person name="Dopson M."/>
        </authorList>
    </citation>
    <scope>NUCLEOTIDE SEQUENCE</scope>
    <source>
        <strain evidence="2">TM448A00717</strain>
    </source>
</reference>
<keyword evidence="1" id="KW-0472">Membrane</keyword>
<keyword evidence="1" id="KW-0812">Transmembrane</keyword>
<dbReference type="EMBL" id="MT144052">
    <property type="protein sequence ID" value="QJA47664.1"/>
    <property type="molecule type" value="Genomic_DNA"/>
</dbReference>
<dbReference type="AlphaFoldDB" id="A0A6H1ZJC5"/>
<evidence type="ECO:0000313" key="2">
    <source>
        <dbReference type="EMBL" id="QJA47664.1"/>
    </source>
</evidence>
<sequence length="111" mass="12409">MTTKKPVPESDTATASWVKAFFSIILGMMLFVGGMAVNNASSKASLEHVNRISNGIAVIRVDRREKWLSYERNQGATRECLAEIKVKLAQLVENMRELKTMIRANPGEKVK</sequence>
<organism evidence="2">
    <name type="scientific">viral metagenome</name>
    <dbReference type="NCBI Taxonomy" id="1070528"/>
    <lineage>
        <taxon>unclassified sequences</taxon>
        <taxon>metagenomes</taxon>
        <taxon>organismal metagenomes</taxon>
    </lineage>
</organism>
<gene>
    <name evidence="2" type="ORF">TM448A00717_0017</name>
</gene>
<feature type="transmembrane region" description="Helical" evidence="1">
    <location>
        <begin position="20"/>
        <end position="37"/>
    </location>
</feature>
<evidence type="ECO:0000256" key="1">
    <source>
        <dbReference type="SAM" id="Phobius"/>
    </source>
</evidence>
<keyword evidence="1" id="KW-1133">Transmembrane helix</keyword>
<accession>A0A6H1ZJC5</accession>
<proteinExistence type="predicted"/>
<protein>
    <submittedName>
        <fullName evidence="2">Uncharacterized protein</fullName>
    </submittedName>
</protein>
<name>A0A6H1ZJC5_9ZZZZ</name>